<keyword evidence="2" id="KW-1185">Reference proteome</keyword>
<dbReference type="Proteomes" id="UP000199287">
    <property type="component" value="Unassembled WGS sequence"/>
</dbReference>
<evidence type="ECO:0000313" key="1">
    <source>
        <dbReference type="EMBL" id="SFH48208.1"/>
    </source>
</evidence>
<dbReference type="InterPro" id="IPR019657">
    <property type="entry name" value="ComFB"/>
</dbReference>
<name>A0A1I3ADR9_9FIRM</name>
<dbReference type="AlphaFoldDB" id="A0A1I3ADR9"/>
<protein>
    <submittedName>
        <fullName evidence="1">Competence protein ComFB</fullName>
    </submittedName>
</protein>
<reference evidence="2" key="1">
    <citation type="submission" date="2016-10" db="EMBL/GenBank/DDBJ databases">
        <authorList>
            <person name="Varghese N."/>
            <person name="Submissions S."/>
        </authorList>
    </citation>
    <scope>NUCLEOTIDE SEQUENCE [LARGE SCALE GENOMIC DNA]</scope>
    <source>
        <strain evidence="2">Z-7934</strain>
    </source>
</reference>
<organism evidence="1 2">
    <name type="scientific">Tindallia magadiensis</name>
    <dbReference type="NCBI Taxonomy" id="69895"/>
    <lineage>
        <taxon>Bacteria</taxon>
        <taxon>Bacillati</taxon>
        <taxon>Bacillota</taxon>
        <taxon>Clostridia</taxon>
        <taxon>Peptostreptococcales</taxon>
        <taxon>Tindalliaceae</taxon>
        <taxon>Tindallia</taxon>
    </lineage>
</organism>
<dbReference type="STRING" id="69895.SAMN05192551_101152"/>
<dbReference type="EMBL" id="FOQA01000001">
    <property type="protein sequence ID" value="SFH48208.1"/>
    <property type="molecule type" value="Genomic_DNA"/>
</dbReference>
<proteinExistence type="predicted"/>
<dbReference type="Pfam" id="PF10719">
    <property type="entry name" value="ComFB"/>
    <property type="match status" value="1"/>
</dbReference>
<dbReference type="RefSeq" id="WP_093368663.1">
    <property type="nucleotide sequence ID" value="NZ_FOQA01000001.1"/>
</dbReference>
<sequence length="87" mass="10134">MELKNHMEIVVDRMLKMFVEKDPNICTCENCILDVKAYALNHLPPQYFVTEKGEVYTKAKDLTIQFETDVTSVLVQGIEKVKKHPRH</sequence>
<gene>
    <name evidence="1" type="ORF">SAMN05192551_101152</name>
</gene>
<dbReference type="OrthoDB" id="5616024at2"/>
<evidence type="ECO:0000313" key="2">
    <source>
        <dbReference type="Proteomes" id="UP000199287"/>
    </source>
</evidence>
<accession>A0A1I3ADR9</accession>